<comment type="caution">
    <text evidence="1">The sequence shown here is derived from an EMBL/GenBank/DDBJ whole genome shotgun (WGS) entry which is preliminary data.</text>
</comment>
<accession>A0ABX1HPJ7</accession>
<reference evidence="1 2" key="1">
    <citation type="submission" date="2020-03" db="EMBL/GenBank/DDBJ databases">
        <title>Genomic Encyclopedia of Type Strains, Phase IV (KMG-V): Genome sequencing to study the core and pangenomes of soil and plant-associated prokaryotes.</title>
        <authorList>
            <person name="Whitman W."/>
        </authorList>
    </citation>
    <scope>NUCLEOTIDE SEQUENCE [LARGE SCALE GENOMIC DNA]</scope>
    <source>
        <strain evidence="1 2">1B</strain>
    </source>
</reference>
<organism evidence="1 2">
    <name type="scientific">Hymenobacter artigasi</name>
    <dbReference type="NCBI Taxonomy" id="2719616"/>
    <lineage>
        <taxon>Bacteria</taxon>
        <taxon>Pseudomonadati</taxon>
        <taxon>Bacteroidota</taxon>
        <taxon>Cytophagia</taxon>
        <taxon>Cytophagales</taxon>
        <taxon>Hymenobacteraceae</taxon>
        <taxon>Hymenobacter</taxon>
    </lineage>
</organism>
<dbReference type="Proteomes" id="UP000717634">
    <property type="component" value="Unassembled WGS sequence"/>
</dbReference>
<gene>
    <name evidence="1" type="ORF">HBN54_003471</name>
</gene>
<dbReference type="EMBL" id="JAAVTK010000011">
    <property type="protein sequence ID" value="NKI90861.1"/>
    <property type="molecule type" value="Genomic_DNA"/>
</dbReference>
<keyword evidence="2" id="KW-1185">Reference proteome</keyword>
<proteinExistence type="predicted"/>
<sequence>MKTITVLLPDSVELSEAQIQDLVLAKIAEQCTAAALPPAGSPAAPFARTMSAEEEADIRQLIGLYYAERAADLVDQQWDAKGWTPETMHQWVREHLRTAHGRQAA</sequence>
<evidence type="ECO:0000313" key="1">
    <source>
        <dbReference type="EMBL" id="NKI90861.1"/>
    </source>
</evidence>
<name>A0ABX1HPJ7_9BACT</name>
<evidence type="ECO:0000313" key="2">
    <source>
        <dbReference type="Proteomes" id="UP000717634"/>
    </source>
</evidence>
<protein>
    <submittedName>
        <fullName evidence="1">Uncharacterized protein</fullName>
    </submittedName>
</protein>
<dbReference type="RefSeq" id="WP_168674448.1">
    <property type="nucleotide sequence ID" value="NZ_JAAVTK010000011.1"/>
</dbReference>